<keyword evidence="10" id="KW-0472">Membrane</keyword>
<dbReference type="PANTHER" id="PTHR30570">
    <property type="entry name" value="PERIPLASMIC PHOSPHATE BINDING COMPONENT OF PHOSPHATE ABC TRANSPORTER"/>
    <property type="match status" value="1"/>
</dbReference>
<evidence type="ECO:0000256" key="3">
    <source>
        <dbReference type="ARBA" id="ARBA00008725"/>
    </source>
</evidence>
<feature type="domain" description="PBP" evidence="12">
    <location>
        <begin position="48"/>
        <end position="294"/>
    </location>
</feature>
<evidence type="ECO:0000256" key="6">
    <source>
        <dbReference type="ARBA" id="ARBA00022592"/>
    </source>
</evidence>
<dbReference type="PROSITE" id="PS51257">
    <property type="entry name" value="PROKAR_LIPOPROTEIN"/>
    <property type="match status" value="1"/>
</dbReference>
<evidence type="ECO:0000256" key="5">
    <source>
        <dbReference type="ARBA" id="ARBA00022448"/>
    </source>
</evidence>
<dbReference type="RefSeq" id="WP_264988390.1">
    <property type="nucleotide sequence ID" value="NZ_BRZA01000002.1"/>
</dbReference>
<keyword evidence="7 10" id="KW-0732">Signal</keyword>
<keyword evidence="10" id="KW-1003">Cell membrane</keyword>
<dbReference type="NCBIfam" id="TIGR02136">
    <property type="entry name" value="ptsS_2"/>
    <property type="match status" value="1"/>
</dbReference>
<dbReference type="InterPro" id="IPR050811">
    <property type="entry name" value="Phosphate_ABC_transporter"/>
</dbReference>
<keyword evidence="9 10" id="KW-0449">Lipoprotein</keyword>
<comment type="function">
    <text evidence="10">Involved in the system for phosphate transport across the cytoplasmic membrane.</text>
</comment>
<dbReference type="CDD" id="cd13654">
    <property type="entry name" value="PBP2_phosphate_like_2"/>
    <property type="match status" value="1"/>
</dbReference>
<evidence type="ECO:0000256" key="1">
    <source>
        <dbReference type="ARBA" id="ARBA00002841"/>
    </source>
</evidence>
<evidence type="ECO:0000256" key="7">
    <source>
        <dbReference type="ARBA" id="ARBA00022729"/>
    </source>
</evidence>
<dbReference type="InterPro" id="IPR011862">
    <property type="entry name" value="Phos-bd"/>
</dbReference>
<evidence type="ECO:0000259" key="12">
    <source>
        <dbReference type="Pfam" id="PF12849"/>
    </source>
</evidence>
<feature type="compositionally biased region" description="Polar residues" evidence="11">
    <location>
        <begin position="28"/>
        <end position="44"/>
    </location>
</feature>
<sequence>MKKWKYLTMTAVMGSALMLGACGKDDATQNGSTGDTSTQETAGQESADKKLQGAVAGDGSSTVAPIIEAVVEEYAGAQPDVKVSVGVSGTGGGFEKFIAGETDFSNASRPIKDEEKAKLDEAGIAFTELALAYDGLSVVVNPENDWAKDLTVDQLKKIWIEDGTEKKWSDIDPSWPAEKIVFYSPGTDSGTYDYFDEVILDGADLAKTATLSEDDNMLVQGVAGDKNAIGFFGYAYYLENKDKLAIVKIDGVEPTGDTIQSGEYKPLSRPLFTYVKNSAMKDNAAAYDFIKYTIENAGAMADAVGYVALPEEKYQEALTTLEGLK</sequence>
<evidence type="ECO:0000256" key="11">
    <source>
        <dbReference type="SAM" id="MobiDB-lite"/>
    </source>
</evidence>
<keyword evidence="14" id="KW-1185">Reference proteome</keyword>
<dbReference type="Pfam" id="PF12849">
    <property type="entry name" value="PBP_like_2"/>
    <property type="match status" value="1"/>
</dbReference>
<feature type="chain" id="PRO_5045013338" description="Phosphate-binding protein" evidence="10">
    <location>
        <begin position="22"/>
        <end position="325"/>
    </location>
</feature>
<evidence type="ECO:0000313" key="13">
    <source>
        <dbReference type="EMBL" id="GLC88628.1"/>
    </source>
</evidence>
<proteinExistence type="inferred from homology"/>
<dbReference type="Proteomes" id="UP001065593">
    <property type="component" value="Unassembled WGS sequence"/>
</dbReference>
<keyword evidence="5 10" id="KW-0813">Transport</keyword>
<reference evidence="13" key="1">
    <citation type="submission" date="2022-08" db="EMBL/GenBank/DDBJ databases">
        <title>Draft genome sequence of Lysinibacillus sp. strain KH24.</title>
        <authorList>
            <person name="Kanbe H."/>
            <person name="Itoh H."/>
        </authorList>
    </citation>
    <scope>NUCLEOTIDE SEQUENCE</scope>
    <source>
        <strain evidence="13">KH24</strain>
    </source>
</reference>
<evidence type="ECO:0000256" key="9">
    <source>
        <dbReference type="ARBA" id="ARBA00023288"/>
    </source>
</evidence>
<evidence type="ECO:0000256" key="2">
    <source>
        <dbReference type="ARBA" id="ARBA00004193"/>
    </source>
</evidence>
<comment type="caution">
    <text evidence="13">The sequence shown here is derived from an EMBL/GenBank/DDBJ whole genome shotgun (WGS) entry which is preliminary data.</text>
</comment>
<keyword evidence="8 10" id="KW-0564">Palmitate</keyword>
<dbReference type="SUPFAM" id="SSF53850">
    <property type="entry name" value="Periplasmic binding protein-like II"/>
    <property type="match status" value="1"/>
</dbReference>
<dbReference type="EMBL" id="BRZA01000002">
    <property type="protein sequence ID" value="GLC88628.1"/>
    <property type="molecule type" value="Genomic_DNA"/>
</dbReference>
<keyword evidence="6 10" id="KW-0592">Phosphate transport</keyword>
<comment type="subunit">
    <text evidence="4 10">The complex is composed of two ATP-binding proteins (PstB), two transmembrane proteins (PstC and PstA) and a solute-binding protein (PstS).</text>
</comment>
<feature type="region of interest" description="Disordered" evidence="11">
    <location>
        <begin position="27"/>
        <end position="57"/>
    </location>
</feature>
<comment type="subcellular location">
    <subcellularLocation>
        <location evidence="2 10">Cell membrane</location>
        <topology evidence="2 10">Lipid-anchor</topology>
    </subcellularLocation>
</comment>
<comment type="function">
    <text evidence="1">Part of the ABC transporter complex PstSACB involved in phosphate import.</text>
</comment>
<dbReference type="InterPro" id="IPR024370">
    <property type="entry name" value="PBP_domain"/>
</dbReference>
<feature type="signal peptide" evidence="10">
    <location>
        <begin position="1"/>
        <end position="21"/>
    </location>
</feature>
<evidence type="ECO:0000256" key="8">
    <source>
        <dbReference type="ARBA" id="ARBA00023139"/>
    </source>
</evidence>
<protein>
    <recommendedName>
        <fullName evidence="10">Phosphate-binding protein</fullName>
    </recommendedName>
</protein>
<name>A0ABQ5NK06_9BACI</name>
<dbReference type="Gene3D" id="3.40.190.10">
    <property type="entry name" value="Periplasmic binding protein-like II"/>
    <property type="match status" value="2"/>
</dbReference>
<gene>
    <name evidence="13" type="primary">pstS</name>
    <name evidence="13" type="ORF">LYSBPC_17550</name>
</gene>
<evidence type="ECO:0000313" key="14">
    <source>
        <dbReference type="Proteomes" id="UP001065593"/>
    </source>
</evidence>
<evidence type="ECO:0000256" key="4">
    <source>
        <dbReference type="ARBA" id="ARBA00011529"/>
    </source>
</evidence>
<evidence type="ECO:0000256" key="10">
    <source>
        <dbReference type="RuleBase" id="RU367119"/>
    </source>
</evidence>
<comment type="similarity">
    <text evidence="3 10">Belongs to the PstS family.</text>
</comment>
<accession>A0ABQ5NK06</accession>
<organism evidence="13 14">
    <name type="scientific">Lysinibacillus piscis</name>
    <dbReference type="NCBI Taxonomy" id="2518931"/>
    <lineage>
        <taxon>Bacteria</taxon>
        <taxon>Bacillati</taxon>
        <taxon>Bacillota</taxon>
        <taxon>Bacilli</taxon>
        <taxon>Bacillales</taxon>
        <taxon>Bacillaceae</taxon>
        <taxon>Lysinibacillus</taxon>
    </lineage>
</organism>
<dbReference type="PANTHER" id="PTHR30570:SF1">
    <property type="entry name" value="PHOSPHATE-BINDING PROTEIN PSTS"/>
    <property type="match status" value="1"/>
</dbReference>